<dbReference type="EMBL" id="BGZK01000462">
    <property type="protein sequence ID" value="GBP45002.1"/>
    <property type="molecule type" value="Genomic_DNA"/>
</dbReference>
<evidence type="ECO:0000313" key="2">
    <source>
        <dbReference type="Proteomes" id="UP000299102"/>
    </source>
</evidence>
<protein>
    <submittedName>
        <fullName evidence="1">Uncharacterized protein</fullName>
    </submittedName>
</protein>
<accession>A0A4C1W372</accession>
<gene>
    <name evidence="1" type="ORF">EVAR_33430_1</name>
</gene>
<name>A0A4C1W372_EUMVA</name>
<keyword evidence="2" id="KW-1185">Reference proteome</keyword>
<comment type="caution">
    <text evidence="1">The sequence shown here is derived from an EMBL/GenBank/DDBJ whole genome shotgun (WGS) entry which is preliminary data.</text>
</comment>
<sequence>MRKPVSLFCFRSRGAARRGSVVYNFHGRATSTICEISYKPLYPPEARSALSQHHCDIASAIVRNFRDLRRSYADRSSDSELASARARALTDAGCDVDLC</sequence>
<evidence type="ECO:0000313" key="1">
    <source>
        <dbReference type="EMBL" id="GBP45002.1"/>
    </source>
</evidence>
<organism evidence="1 2">
    <name type="scientific">Eumeta variegata</name>
    <name type="common">Bagworm moth</name>
    <name type="synonym">Eumeta japonica</name>
    <dbReference type="NCBI Taxonomy" id="151549"/>
    <lineage>
        <taxon>Eukaryota</taxon>
        <taxon>Metazoa</taxon>
        <taxon>Ecdysozoa</taxon>
        <taxon>Arthropoda</taxon>
        <taxon>Hexapoda</taxon>
        <taxon>Insecta</taxon>
        <taxon>Pterygota</taxon>
        <taxon>Neoptera</taxon>
        <taxon>Endopterygota</taxon>
        <taxon>Lepidoptera</taxon>
        <taxon>Glossata</taxon>
        <taxon>Ditrysia</taxon>
        <taxon>Tineoidea</taxon>
        <taxon>Psychidae</taxon>
        <taxon>Oiketicinae</taxon>
        <taxon>Eumeta</taxon>
    </lineage>
</organism>
<dbReference type="Proteomes" id="UP000299102">
    <property type="component" value="Unassembled WGS sequence"/>
</dbReference>
<proteinExistence type="predicted"/>
<dbReference type="AlphaFoldDB" id="A0A4C1W372"/>
<reference evidence="1 2" key="1">
    <citation type="journal article" date="2019" name="Commun. Biol.">
        <title>The bagworm genome reveals a unique fibroin gene that provides high tensile strength.</title>
        <authorList>
            <person name="Kono N."/>
            <person name="Nakamura H."/>
            <person name="Ohtoshi R."/>
            <person name="Tomita M."/>
            <person name="Numata K."/>
            <person name="Arakawa K."/>
        </authorList>
    </citation>
    <scope>NUCLEOTIDE SEQUENCE [LARGE SCALE GENOMIC DNA]</scope>
</reference>